<dbReference type="AlphaFoldDB" id="A0A9N9KL44"/>
<feature type="compositionally biased region" description="Low complexity" evidence="10">
    <location>
        <begin position="100"/>
        <end position="112"/>
    </location>
</feature>
<evidence type="ECO:0000256" key="1">
    <source>
        <dbReference type="ARBA" id="ARBA00004589"/>
    </source>
</evidence>
<keyword evidence="4" id="KW-0964">Secreted</keyword>
<dbReference type="OrthoDB" id="3565433at2759"/>
<dbReference type="GO" id="GO:0046872">
    <property type="term" value="F:metal ion binding"/>
    <property type="evidence" value="ECO:0007669"/>
    <property type="project" value="UniProtKB-UniRule"/>
</dbReference>
<comment type="subcellular location">
    <subcellularLocation>
        <location evidence="1">Membrane</location>
        <topology evidence="1">Lipid-anchor</topology>
        <topology evidence="1">GPI-anchor</topology>
    </subcellularLocation>
    <subcellularLocation>
        <location evidence="2">Secreted</location>
    </subcellularLocation>
</comment>
<keyword evidence="14" id="KW-1185">Reference proteome</keyword>
<evidence type="ECO:0000256" key="6">
    <source>
        <dbReference type="ARBA" id="ARBA00022729"/>
    </source>
</evidence>
<keyword evidence="5" id="KW-0472">Membrane</keyword>
<evidence type="ECO:0000313" key="13">
    <source>
        <dbReference type="EMBL" id="CAG8948978.1"/>
    </source>
</evidence>
<dbReference type="GO" id="GO:0098552">
    <property type="term" value="C:side of membrane"/>
    <property type="evidence" value="ECO:0007669"/>
    <property type="project" value="UniProtKB-KW"/>
</dbReference>
<sequence length="179" mass="17839">MKNAIRLIILGIVGSVVAQDVCESKVSKFPACASSCILSAGSAVGCQRSDLGCQCSSSANSAMVNSAIGCVLEACGTQTAIQVSLTALDVCSCVSAHPTGAATAPTAGATTTEPVRSTRMPLPGSARQTANPAAQTGRSGINTTGPPVPGFSGSVDGVQVWIKTEVLVAIFVGAANVWL</sequence>
<reference evidence="13" key="1">
    <citation type="submission" date="2021-07" db="EMBL/GenBank/DDBJ databases">
        <authorList>
            <person name="Durling M."/>
        </authorList>
    </citation>
    <scope>NUCLEOTIDE SEQUENCE</scope>
</reference>
<evidence type="ECO:0000256" key="7">
    <source>
        <dbReference type="ARBA" id="ARBA00023157"/>
    </source>
</evidence>
<evidence type="ECO:0000256" key="3">
    <source>
        <dbReference type="ARBA" id="ARBA00010031"/>
    </source>
</evidence>
<feature type="disulfide bond" evidence="9">
    <location>
        <begin position="46"/>
        <end position="53"/>
    </location>
</feature>
<feature type="compositionally biased region" description="Polar residues" evidence="10">
    <location>
        <begin position="126"/>
        <end position="145"/>
    </location>
</feature>
<accession>A0A9N9KL44</accession>
<feature type="chain" id="PRO_5040259049" description="CFEM domain-containing protein" evidence="11">
    <location>
        <begin position="19"/>
        <end position="179"/>
    </location>
</feature>
<feature type="domain" description="CFEM" evidence="12">
    <location>
        <begin position="1"/>
        <end position="117"/>
    </location>
</feature>
<comment type="caution">
    <text evidence="9">Lacks conserved residue(s) required for the propagation of feature annotation.</text>
</comment>
<dbReference type="Proteomes" id="UP000696280">
    <property type="component" value="Unassembled WGS sequence"/>
</dbReference>
<evidence type="ECO:0000256" key="9">
    <source>
        <dbReference type="PROSITE-ProRule" id="PRU01356"/>
    </source>
</evidence>
<keyword evidence="6 11" id="KW-0732">Signal</keyword>
<dbReference type="Pfam" id="PF05730">
    <property type="entry name" value="CFEM"/>
    <property type="match status" value="1"/>
</dbReference>
<keyword evidence="9" id="KW-0479">Metal-binding</keyword>
<evidence type="ECO:0000256" key="8">
    <source>
        <dbReference type="ARBA" id="ARBA00023288"/>
    </source>
</evidence>
<evidence type="ECO:0000256" key="10">
    <source>
        <dbReference type="SAM" id="MobiDB-lite"/>
    </source>
</evidence>
<evidence type="ECO:0000256" key="11">
    <source>
        <dbReference type="SAM" id="SignalP"/>
    </source>
</evidence>
<protein>
    <recommendedName>
        <fullName evidence="12">CFEM domain-containing protein</fullName>
    </recommendedName>
</protein>
<keyword evidence="8" id="KW-0449">Lipoprotein</keyword>
<keyword evidence="9" id="KW-0408">Iron</keyword>
<keyword evidence="5" id="KW-0325">Glycoprotein</keyword>
<evidence type="ECO:0000256" key="2">
    <source>
        <dbReference type="ARBA" id="ARBA00004613"/>
    </source>
</evidence>
<comment type="similarity">
    <text evidence="3">Belongs to the RBT5 family.</text>
</comment>
<comment type="caution">
    <text evidence="13">The sequence shown here is derived from an EMBL/GenBank/DDBJ whole genome shotgun (WGS) entry which is preliminary data.</text>
</comment>
<evidence type="ECO:0000313" key="14">
    <source>
        <dbReference type="Proteomes" id="UP000696280"/>
    </source>
</evidence>
<feature type="signal peptide" evidence="11">
    <location>
        <begin position="1"/>
        <end position="18"/>
    </location>
</feature>
<dbReference type="GO" id="GO:0005576">
    <property type="term" value="C:extracellular region"/>
    <property type="evidence" value="ECO:0007669"/>
    <property type="project" value="UniProtKB-SubCell"/>
</dbReference>
<dbReference type="InterPro" id="IPR008427">
    <property type="entry name" value="Extracellular_membr_CFEM_dom"/>
</dbReference>
<keyword evidence="7 9" id="KW-1015">Disulfide bond</keyword>
<dbReference type="PROSITE" id="PS52012">
    <property type="entry name" value="CFEM"/>
    <property type="match status" value="1"/>
</dbReference>
<evidence type="ECO:0000259" key="12">
    <source>
        <dbReference type="PROSITE" id="PS52012"/>
    </source>
</evidence>
<feature type="binding site" description="axial binding residue" evidence="9">
    <location>
        <position position="50"/>
    </location>
    <ligand>
        <name>heme</name>
        <dbReference type="ChEBI" id="CHEBI:30413"/>
    </ligand>
    <ligandPart>
        <name>Fe</name>
        <dbReference type="ChEBI" id="CHEBI:18248"/>
    </ligandPart>
</feature>
<keyword evidence="9" id="KW-0349">Heme</keyword>
<evidence type="ECO:0000256" key="4">
    <source>
        <dbReference type="ARBA" id="ARBA00022525"/>
    </source>
</evidence>
<feature type="region of interest" description="Disordered" evidence="10">
    <location>
        <begin position="100"/>
        <end position="148"/>
    </location>
</feature>
<dbReference type="EMBL" id="CAJVRL010000001">
    <property type="protein sequence ID" value="CAG8948978.1"/>
    <property type="molecule type" value="Genomic_DNA"/>
</dbReference>
<gene>
    <name evidence="13" type="ORF">HYFRA_00002106</name>
</gene>
<name>A0A9N9KL44_9HELO</name>
<evidence type="ECO:0000256" key="5">
    <source>
        <dbReference type="ARBA" id="ARBA00022622"/>
    </source>
</evidence>
<proteinExistence type="inferred from homology"/>
<organism evidence="13 14">
    <name type="scientific">Hymenoscyphus fraxineus</name>
    <dbReference type="NCBI Taxonomy" id="746836"/>
    <lineage>
        <taxon>Eukaryota</taxon>
        <taxon>Fungi</taxon>
        <taxon>Dikarya</taxon>
        <taxon>Ascomycota</taxon>
        <taxon>Pezizomycotina</taxon>
        <taxon>Leotiomycetes</taxon>
        <taxon>Helotiales</taxon>
        <taxon>Helotiaceae</taxon>
        <taxon>Hymenoscyphus</taxon>
    </lineage>
</organism>
<keyword evidence="5" id="KW-0336">GPI-anchor</keyword>